<reference evidence="3 4" key="1">
    <citation type="submission" date="2021-12" db="EMBL/GenBank/DDBJ databases">
        <title>Discovery of the Pendulisporaceae a myxobacterial family with distinct sporulation behavior and unique specialized metabolism.</title>
        <authorList>
            <person name="Garcia R."/>
            <person name="Popoff A."/>
            <person name="Bader C.D."/>
            <person name="Loehr J."/>
            <person name="Walesch S."/>
            <person name="Walt C."/>
            <person name="Boldt J."/>
            <person name="Bunk B."/>
            <person name="Haeckl F.J.F.P.J."/>
            <person name="Gunesch A.P."/>
            <person name="Birkelbach J."/>
            <person name="Nuebel U."/>
            <person name="Pietschmann T."/>
            <person name="Bach T."/>
            <person name="Mueller R."/>
        </authorList>
    </citation>
    <scope>NUCLEOTIDE SEQUENCE [LARGE SCALE GENOMIC DNA]</scope>
    <source>
        <strain evidence="3 4">MSr11954</strain>
    </source>
</reference>
<organism evidence="3 4">
    <name type="scientific">Pendulispora albinea</name>
    <dbReference type="NCBI Taxonomy" id="2741071"/>
    <lineage>
        <taxon>Bacteria</taxon>
        <taxon>Pseudomonadati</taxon>
        <taxon>Myxococcota</taxon>
        <taxon>Myxococcia</taxon>
        <taxon>Myxococcales</taxon>
        <taxon>Sorangiineae</taxon>
        <taxon>Pendulisporaceae</taxon>
        <taxon>Pendulispora</taxon>
    </lineage>
</organism>
<evidence type="ECO:0000313" key="3">
    <source>
        <dbReference type="EMBL" id="WXB13631.1"/>
    </source>
</evidence>
<dbReference type="Proteomes" id="UP001370348">
    <property type="component" value="Chromosome"/>
</dbReference>
<keyword evidence="1" id="KW-0175">Coiled coil</keyword>
<evidence type="ECO:0000256" key="2">
    <source>
        <dbReference type="SAM" id="MobiDB-lite"/>
    </source>
</evidence>
<sequence length="511" mass="53924">MILRASAAEAQQPIPEPVVPAPAPPSAGTPPPSTGAPAPATPPAPPPPAPPPSSASPAPSSSVGGAPVEKSAIANLEERLDEADQRSRIAMRKLELMEEAAAAKEKARAVVKMGPGGLAVTSADGANTLALRGVLQVDGRIFVNDEHKLTDTFIVRRARPILDATLGKNFTARFMPDFGGGQTLLTDAYVDARAANEFAVTVGKFKPSVGLERLQAEQATYFVERGLPTSFVPARDVGVAVHGDLFGNRLGYSVGLFNGVVDGAATGDVDFDDSKEVTVHLYARPFASTLKDVPPPLLSGFFIGIAGTRGEKTGTAANPYLPQYRTTGQNVFYSYIADASATAPAGSTAVAAGVHNRLTGHIYVPIGPFALLGEYVASQQRVARLASSRLLTHQAWSVTGVLALTGEDARFEGIAPKHPFDLSEGHVGAIELVARYGGVEMDRDSYNDFSLDTRSARAASELGAGLNWYLTRNYRVTGDYFYTEFRSGGASAAGGRRDLEQVFLLRNQVAF</sequence>
<gene>
    <name evidence="3" type="ORF">LZC94_38075</name>
</gene>
<proteinExistence type="predicted"/>
<accession>A0ABZ2LWX5</accession>
<dbReference type="SUPFAM" id="SSF56935">
    <property type="entry name" value="Porins"/>
    <property type="match status" value="1"/>
</dbReference>
<dbReference type="Pfam" id="PF07396">
    <property type="entry name" value="Porin_O_P"/>
    <property type="match status" value="1"/>
</dbReference>
<feature type="compositionally biased region" description="Low complexity" evidence="2">
    <location>
        <begin position="55"/>
        <end position="66"/>
    </location>
</feature>
<dbReference type="InterPro" id="IPR010870">
    <property type="entry name" value="Porin_O/P"/>
</dbReference>
<name>A0ABZ2LWX5_9BACT</name>
<evidence type="ECO:0000313" key="4">
    <source>
        <dbReference type="Proteomes" id="UP001370348"/>
    </source>
</evidence>
<protein>
    <submittedName>
        <fullName evidence="3">Porin</fullName>
    </submittedName>
</protein>
<dbReference type="EMBL" id="CP089984">
    <property type="protein sequence ID" value="WXB13631.1"/>
    <property type="molecule type" value="Genomic_DNA"/>
</dbReference>
<dbReference type="InterPro" id="IPR023614">
    <property type="entry name" value="Porin_dom_sf"/>
</dbReference>
<feature type="region of interest" description="Disordered" evidence="2">
    <location>
        <begin position="1"/>
        <end position="66"/>
    </location>
</feature>
<evidence type="ECO:0000256" key="1">
    <source>
        <dbReference type="SAM" id="Coils"/>
    </source>
</evidence>
<keyword evidence="4" id="KW-1185">Reference proteome</keyword>
<feature type="coiled-coil region" evidence="1">
    <location>
        <begin position="66"/>
        <end position="100"/>
    </location>
</feature>
<dbReference type="Gene3D" id="2.40.160.10">
    <property type="entry name" value="Porin"/>
    <property type="match status" value="1"/>
</dbReference>
<dbReference type="RefSeq" id="WP_394823244.1">
    <property type="nucleotide sequence ID" value="NZ_CP089984.1"/>
</dbReference>
<feature type="compositionally biased region" description="Pro residues" evidence="2">
    <location>
        <begin position="14"/>
        <end position="54"/>
    </location>
</feature>